<evidence type="ECO:0000313" key="1">
    <source>
        <dbReference type="EMBL" id="EMZ35839.1"/>
    </source>
</evidence>
<accession>N2BG74</accession>
<comment type="caution">
    <text evidence="1">The sequence shown here is derived from an EMBL/GenBank/DDBJ whole genome shotgun (WGS) entry which is preliminary data.</text>
</comment>
<keyword evidence="2" id="KW-1185">Reference proteome</keyword>
<reference evidence="1 2" key="1">
    <citation type="journal article" date="2014" name="Genome Announc.">
        <title>Draft genome sequences of the altered schaedler flora, a defined bacterial community from gnotobiotic mice.</title>
        <authorList>
            <person name="Wannemuehler M.J."/>
            <person name="Overstreet A.M."/>
            <person name="Ward D.V."/>
            <person name="Phillips G.J."/>
        </authorList>
    </citation>
    <scope>NUCLEOTIDE SEQUENCE [LARGE SCALE GENOMIC DNA]</scope>
    <source>
        <strain evidence="1 2">ASF492</strain>
    </source>
</reference>
<dbReference type="OrthoDB" id="9794725at2"/>
<dbReference type="STRING" id="1235802.C823_00970"/>
<dbReference type="PATRIC" id="fig|1235802.3.peg.1041"/>
<name>N2BG74_9FIRM</name>
<dbReference type="Proteomes" id="UP000012589">
    <property type="component" value="Unassembled WGS sequence"/>
</dbReference>
<dbReference type="AlphaFoldDB" id="N2BG74"/>
<proteinExistence type="predicted"/>
<gene>
    <name evidence="1" type="ORF">C823_00970</name>
</gene>
<evidence type="ECO:0000313" key="2">
    <source>
        <dbReference type="Proteomes" id="UP000012589"/>
    </source>
</evidence>
<organism evidence="1 2">
    <name type="scientific">Eubacterium plexicaudatum ASF492</name>
    <dbReference type="NCBI Taxonomy" id="1235802"/>
    <lineage>
        <taxon>Bacteria</taxon>
        <taxon>Bacillati</taxon>
        <taxon>Bacillota</taxon>
        <taxon>Clostridia</taxon>
        <taxon>Eubacteriales</taxon>
        <taxon>Eubacteriaceae</taxon>
        <taxon>Eubacterium</taxon>
    </lineage>
</organism>
<dbReference type="HOGENOM" id="CLU_3061652_0_0_9"/>
<protein>
    <submittedName>
        <fullName evidence="1">Uncharacterized protein</fullName>
    </submittedName>
</protein>
<sequence length="53" mass="6313">MYKEKIRIWEENEYNYSMALGFVPHFMTYLHEDSLKACNAGHTALFFVAHSDR</sequence>
<dbReference type="EMBL" id="AQFT01000025">
    <property type="protein sequence ID" value="EMZ35839.1"/>
    <property type="molecule type" value="Genomic_DNA"/>
</dbReference>